<reference evidence="2" key="1">
    <citation type="journal article" date="2019" name="Int. J. Syst. Evol. Microbiol.">
        <title>The Global Catalogue of Microorganisms (GCM) 10K type strain sequencing project: providing services to taxonomists for standard genome sequencing and annotation.</title>
        <authorList>
            <consortium name="The Broad Institute Genomics Platform"/>
            <consortium name="The Broad Institute Genome Sequencing Center for Infectious Disease"/>
            <person name="Wu L."/>
            <person name="Ma J."/>
        </authorList>
    </citation>
    <scope>NUCLEOTIDE SEQUENCE [LARGE SCALE GENOMIC DNA]</scope>
    <source>
        <strain evidence="2">KACC 12508</strain>
    </source>
</reference>
<dbReference type="PROSITE" id="PS51257">
    <property type="entry name" value="PROKAR_LIPOPROTEIN"/>
    <property type="match status" value="1"/>
</dbReference>
<proteinExistence type="predicted"/>
<evidence type="ECO:0000313" key="2">
    <source>
        <dbReference type="Proteomes" id="UP001596542"/>
    </source>
</evidence>
<keyword evidence="2" id="KW-1185">Reference proteome</keyword>
<dbReference type="Proteomes" id="UP001596542">
    <property type="component" value="Unassembled WGS sequence"/>
</dbReference>
<gene>
    <name evidence="1" type="ORF">ACFQPC_08310</name>
</gene>
<evidence type="ECO:0000313" key="1">
    <source>
        <dbReference type="EMBL" id="MFC7288034.1"/>
    </source>
</evidence>
<organism evidence="1 2">
    <name type="scientific">Herminiimonas glaciei</name>
    <dbReference type="NCBI Taxonomy" id="523788"/>
    <lineage>
        <taxon>Bacteria</taxon>
        <taxon>Pseudomonadati</taxon>
        <taxon>Pseudomonadota</taxon>
        <taxon>Betaproteobacteria</taxon>
        <taxon>Burkholderiales</taxon>
        <taxon>Oxalobacteraceae</taxon>
        <taxon>Herminiimonas</taxon>
    </lineage>
</organism>
<accession>A0ABW2IAK7</accession>
<dbReference type="RefSeq" id="WP_382271907.1">
    <property type="nucleotide sequence ID" value="NZ_JBHTBU010000001.1"/>
</dbReference>
<dbReference type="EMBL" id="JBHTBU010000001">
    <property type="protein sequence ID" value="MFC7288034.1"/>
    <property type="molecule type" value="Genomic_DNA"/>
</dbReference>
<name>A0ABW2IAK7_9BURK</name>
<comment type="caution">
    <text evidence="1">The sequence shown here is derived from an EMBL/GenBank/DDBJ whole genome shotgun (WGS) entry which is preliminary data.</text>
</comment>
<sequence length="69" mass="7763">MADKAQAFSASGYLLVLLGCTGEKNIKMTLGLVAAYAERIYLCRMLLANYDKMMIGNIVYLLINWIVRE</sequence>
<protein>
    <submittedName>
        <fullName evidence="1">Uncharacterized protein</fullName>
    </submittedName>
</protein>